<geneLocation type="plasmid" evidence="1">
    <name>unnamed5</name>
</geneLocation>
<dbReference type="KEGG" id="moc:BB934_45725"/>
<accession>A0A1B2EZW6</accession>
<evidence type="ECO:0000313" key="1">
    <source>
        <dbReference type="EMBL" id="ANY85521.1"/>
    </source>
</evidence>
<dbReference type="EMBL" id="CP016621">
    <property type="protein sequence ID" value="ANY85521.1"/>
    <property type="molecule type" value="Genomic_DNA"/>
</dbReference>
<dbReference type="RefSeq" id="WP_099516290.1">
    <property type="nucleotide sequence ID" value="NZ_CP016621.1"/>
</dbReference>
<dbReference type="OrthoDB" id="8454911at2"/>
<protein>
    <submittedName>
        <fullName evidence="1">Uncharacterized protein</fullName>
    </submittedName>
</protein>
<reference evidence="1" key="1">
    <citation type="submission" date="2016-07" db="EMBL/GenBank/DDBJ databases">
        <title>Microvirga ossetica sp. nov. a new species of rhizobia isolated from root nodules of the legume species Vicia alpestris Steven originated from North Ossetia region in the Caucasus.</title>
        <authorList>
            <person name="Safronova V.I."/>
            <person name="Kuznetsova I.G."/>
            <person name="Sazanova A.L."/>
            <person name="Belimov A."/>
            <person name="Andronov E."/>
            <person name="Osledkin Y.S."/>
            <person name="Onishchuk O.P."/>
            <person name="Kurchak O.N."/>
            <person name="Shaposhnikov A.I."/>
            <person name="Willems A."/>
            <person name="Tikhonovich I.A."/>
        </authorList>
    </citation>
    <scope>NUCLEOTIDE SEQUENCE [LARGE SCALE GENOMIC DNA]</scope>
    <source>
        <strain evidence="1">V5/3M</strain>
        <plasmid evidence="1">unnamed5</plasmid>
    </source>
</reference>
<organism evidence="1">
    <name type="scientific">Microvirga ossetica</name>
    <dbReference type="NCBI Taxonomy" id="1882682"/>
    <lineage>
        <taxon>Bacteria</taxon>
        <taxon>Pseudomonadati</taxon>
        <taxon>Pseudomonadota</taxon>
        <taxon>Alphaproteobacteria</taxon>
        <taxon>Hyphomicrobiales</taxon>
        <taxon>Methylobacteriaceae</taxon>
        <taxon>Microvirga</taxon>
    </lineage>
</organism>
<gene>
    <name evidence="1" type="ORF">BB934_45725</name>
</gene>
<proteinExistence type="predicted"/>
<dbReference type="AlphaFoldDB" id="A0A1B2EZW6"/>
<name>A0A1B2EZW6_9HYPH</name>
<sequence>MDERRWLNDVTVYAPGQAAVKHRAPYVLGNVTCLAGEVDPFHQGIVAEAVSHCQTIAPWMAVVVAPDLQWKGCYNRGVCSYRTNTIFLSLHDGPPEIVATAYHEAWHGLERRLPGNVIEAIENELQPFFLEAYKYYREPHERRARLFANWCGCIFEGKPVPKETLLDAIFAAAWSGETAKEIDTFFDELELVA</sequence>
<keyword evidence="1" id="KW-0614">Plasmid</keyword>